<name>C4FFB2_9BIFI</name>
<dbReference type="STRING" id="1683.Bang102_006800"/>
<gene>
    <name evidence="5" type="ORF">BIFANG_03012</name>
</gene>
<dbReference type="Gene3D" id="3.40.50.2300">
    <property type="match status" value="2"/>
</dbReference>
<evidence type="ECO:0000256" key="1">
    <source>
        <dbReference type="ARBA" id="ARBA00023015"/>
    </source>
</evidence>
<dbReference type="PATRIC" id="fig|518635.17.peg.937"/>
<evidence type="ECO:0000256" key="2">
    <source>
        <dbReference type="ARBA" id="ARBA00023125"/>
    </source>
</evidence>
<keyword evidence="2" id="KW-0238">DNA-binding</keyword>
<dbReference type="GO" id="GO:0000976">
    <property type="term" value="F:transcription cis-regulatory region binding"/>
    <property type="evidence" value="ECO:0007669"/>
    <property type="project" value="TreeGrafter"/>
</dbReference>
<reference evidence="5" key="1">
    <citation type="submission" date="2009-04" db="EMBL/GenBank/DDBJ databases">
        <authorList>
            <person name="Weinstock G."/>
            <person name="Sodergren E."/>
            <person name="Clifton S."/>
            <person name="Fulton L."/>
            <person name="Fulton B."/>
            <person name="Courtney L."/>
            <person name="Fronick C."/>
            <person name="Harrison M."/>
            <person name="Strong C."/>
            <person name="Farmer C."/>
            <person name="Delahaunty K."/>
            <person name="Markovic C."/>
            <person name="Hall O."/>
            <person name="Minx P."/>
            <person name="Tomlinson C."/>
            <person name="Mitreva M."/>
            <person name="Nelson J."/>
            <person name="Hou S."/>
            <person name="Wollam A."/>
            <person name="Pepin K.H."/>
            <person name="Johnson M."/>
            <person name="Bhonagiri V."/>
            <person name="Nash W.E."/>
            <person name="Warren W."/>
            <person name="Chinwalla A."/>
            <person name="Mardis E.R."/>
            <person name="Wilson R.K."/>
        </authorList>
    </citation>
    <scope>NUCLEOTIDE SEQUENCE [LARGE SCALE GENOMIC DNA]</scope>
    <source>
        <strain evidence="5">DSM 20098</strain>
    </source>
</reference>
<dbReference type="CDD" id="cd06267">
    <property type="entry name" value="PBP1_LacI_sugar_binding-like"/>
    <property type="match status" value="1"/>
</dbReference>
<dbReference type="CDD" id="cd01392">
    <property type="entry name" value="HTH_LacI"/>
    <property type="match status" value="1"/>
</dbReference>
<dbReference type="PANTHER" id="PTHR30146">
    <property type="entry name" value="LACI-RELATED TRANSCRIPTIONAL REPRESSOR"/>
    <property type="match status" value="1"/>
</dbReference>
<dbReference type="RefSeq" id="WP_003826550.1">
    <property type="nucleotide sequence ID" value="NZ_AP012322.1"/>
</dbReference>
<dbReference type="InterPro" id="IPR028082">
    <property type="entry name" value="Peripla_BP_I"/>
</dbReference>
<organism evidence="5 6">
    <name type="scientific">Bifidobacterium angulatum DSM 20098 = JCM 7096</name>
    <dbReference type="NCBI Taxonomy" id="518635"/>
    <lineage>
        <taxon>Bacteria</taxon>
        <taxon>Bacillati</taxon>
        <taxon>Actinomycetota</taxon>
        <taxon>Actinomycetes</taxon>
        <taxon>Bifidobacteriales</taxon>
        <taxon>Bifidobacteriaceae</taxon>
        <taxon>Bifidobacterium</taxon>
    </lineage>
</organism>
<dbReference type="SUPFAM" id="SSF53822">
    <property type="entry name" value="Periplasmic binding protein-like I"/>
    <property type="match status" value="1"/>
</dbReference>
<dbReference type="InterPro" id="IPR010982">
    <property type="entry name" value="Lambda_DNA-bd_dom_sf"/>
</dbReference>
<keyword evidence="1" id="KW-0805">Transcription regulation</keyword>
<dbReference type="AlphaFoldDB" id="C4FFB2"/>
<dbReference type="SUPFAM" id="SSF47413">
    <property type="entry name" value="lambda repressor-like DNA-binding domains"/>
    <property type="match status" value="1"/>
</dbReference>
<evidence type="ECO:0000259" key="4">
    <source>
        <dbReference type="PROSITE" id="PS50932"/>
    </source>
</evidence>
<dbReference type="InterPro" id="IPR046335">
    <property type="entry name" value="LacI/GalR-like_sensor"/>
</dbReference>
<dbReference type="InterPro" id="IPR000843">
    <property type="entry name" value="HTH_LacI"/>
</dbReference>
<proteinExistence type="predicted"/>
<sequence length="357" mass="38734">MVKKTGGNVEHVVTMRDVAKAAGMSVKTVSNVVNDYEFVSQATRDKVNKAIAELGYTLNMSARNLRKGQTGIIGLAIPDLQMPYFAQLSSLIIAEAKKVGLRVIVEPTQYSREGELEALHGTQQTMLDGLIYSPLELGQDDVDQLNVEYPLVLIGERIFTDAVDHIATENVEGAKRATQYLLKTGCRHVAVVGVHPGEKVGSAALRYRGYLEALEEFGVDFDDRLVAASIMWHRSDGVRAMNALLDSGVDVDGVVALNDMLASGVMHAIQMRGLRIPEDVSVVGFDNSDDSQFLSPSLTSIAPGLEAVARLSVKVLKERIDGHDPNAGCPGKKIFRKVSSSLVVRQSTRQLGDSLIF</sequence>
<dbReference type="GO" id="GO:0003700">
    <property type="term" value="F:DNA-binding transcription factor activity"/>
    <property type="evidence" value="ECO:0007669"/>
    <property type="project" value="TreeGrafter"/>
</dbReference>
<dbReference type="HOGENOM" id="CLU_037628_6_1_11"/>
<dbReference type="Proteomes" id="UP000006408">
    <property type="component" value="Unassembled WGS sequence"/>
</dbReference>
<dbReference type="Pfam" id="PF00356">
    <property type="entry name" value="LacI"/>
    <property type="match status" value="1"/>
</dbReference>
<dbReference type="eggNOG" id="COG1609">
    <property type="taxonomic scope" value="Bacteria"/>
</dbReference>
<dbReference type="EMBL" id="ABYS02000004">
    <property type="protein sequence ID" value="EEP21643.1"/>
    <property type="molecule type" value="Genomic_DNA"/>
</dbReference>
<dbReference type="PANTHER" id="PTHR30146:SF109">
    <property type="entry name" value="HTH-TYPE TRANSCRIPTIONAL REGULATOR GALS"/>
    <property type="match status" value="1"/>
</dbReference>
<evidence type="ECO:0000313" key="6">
    <source>
        <dbReference type="Proteomes" id="UP000006408"/>
    </source>
</evidence>
<dbReference type="Pfam" id="PF13377">
    <property type="entry name" value="Peripla_BP_3"/>
    <property type="match status" value="1"/>
</dbReference>
<keyword evidence="6" id="KW-1185">Reference proteome</keyword>
<accession>C4FFB2</accession>
<dbReference type="KEGG" id="bang:BBAG_0909"/>
<dbReference type="Gene3D" id="1.10.260.40">
    <property type="entry name" value="lambda repressor-like DNA-binding domains"/>
    <property type="match status" value="1"/>
</dbReference>
<evidence type="ECO:0000313" key="5">
    <source>
        <dbReference type="EMBL" id="EEP21643.1"/>
    </source>
</evidence>
<dbReference type="GeneID" id="42865251"/>
<feature type="domain" description="HTH lacI-type" evidence="4">
    <location>
        <begin position="13"/>
        <end position="67"/>
    </location>
</feature>
<protein>
    <submittedName>
        <fullName evidence="5">Sugar-binding domain protein</fullName>
    </submittedName>
</protein>
<evidence type="ECO:0000256" key="3">
    <source>
        <dbReference type="ARBA" id="ARBA00023163"/>
    </source>
</evidence>
<comment type="caution">
    <text evidence="5">The sequence shown here is derived from an EMBL/GenBank/DDBJ whole genome shotgun (WGS) entry which is preliminary data.</text>
</comment>
<dbReference type="SMART" id="SM00354">
    <property type="entry name" value="HTH_LACI"/>
    <property type="match status" value="1"/>
</dbReference>
<dbReference type="PROSITE" id="PS50932">
    <property type="entry name" value="HTH_LACI_2"/>
    <property type="match status" value="1"/>
</dbReference>
<keyword evidence="3" id="KW-0804">Transcription</keyword>